<name>A0ABQ9FIT9_TEGGR</name>
<evidence type="ECO:0000313" key="2">
    <source>
        <dbReference type="EMBL" id="KAJ8316472.1"/>
    </source>
</evidence>
<evidence type="ECO:0000259" key="1">
    <source>
        <dbReference type="PROSITE" id="PS50835"/>
    </source>
</evidence>
<dbReference type="InterPro" id="IPR036179">
    <property type="entry name" value="Ig-like_dom_sf"/>
</dbReference>
<keyword evidence="3" id="KW-1185">Reference proteome</keyword>
<dbReference type="Pfam" id="PF13895">
    <property type="entry name" value="Ig_2"/>
    <property type="match status" value="1"/>
</dbReference>
<dbReference type="PROSITE" id="PS50835">
    <property type="entry name" value="IG_LIKE"/>
    <property type="match status" value="1"/>
</dbReference>
<dbReference type="Proteomes" id="UP001217089">
    <property type="component" value="Unassembled WGS sequence"/>
</dbReference>
<feature type="domain" description="Ig-like" evidence="1">
    <location>
        <begin position="34"/>
        <end position="116"/>
    </location>
</feature>
<dbReference type="InterPro" id="IPR007110">
    <property type="entry name" value="Ig-like_dom"/>
</dbReference>
<reference evidence="2 3" key="1">
    <citation type="submission" date="2022-12" db="EMBL/GenBank/DDBJ databases">
        <title>Chromosome-level genome of Tegillarca granosa.</title>
        <authorList>
            <person name="Kim J."/>
        </authorList>
    </citation>
    <scope>NUCLEOTIDE SEQUENCE [LARGE SCALE GENOMIC DNA]</scope>
    <source>
        <strain evidence="2">Teg-2019</strain>
        <tissue evidence="2">Adductor muscle</tissue>
    </source>
</reference>
<evidence type="ECO:0000313" key="3">
    <source>
        <dbReference type="Proteomes" id="UP001217089"/>
    </source>
</evidence>
<dbReference type="Gene3D" id="2.60.40.10">
    <property type="entry name" value="Immunoglobulins"/>
    <property type="match status" value="1"/>
</dbReference>
<dbReference type="InterPro" id="IPR013783">
    <property type="entry name" value="Ig-like_fold"/>
</dbReference>
<sequence length="134" mass="15256">MTLKLKDIMHLVMMTSYQFAYTIYSAKANPLTTPTVQPSGTIFPWVENTRGVLRCTTTPGNPPEVTYDWLQNGQVINGQTTDTYTIPTLSNVHNRLHIQCRVSNMYTRNRPPPKVSNITVLDVQCKYKCFNTIV</sequence>
<proteinExistence type="predicted"/>
<comment type="caution">
    <text evidence="2">The sequence shown here is derived from an EMBL/GenBank/DDBJ whole genome shotgun (WGS) entry which is preliminary data.</text>
</comment>
<gene>
    <name evidence="2" type="ORF">KUTeg_006486</name>
</gene>
<organism evidence="2 3">
    <name type="scientific">Tegillarca granosa</name>
    <name type="common">Malaysian cockle</name>
    <name type="synonym">Anadara granosa</name>
    <dbReference type="NCBI Taxonomy" id="220873"/>
    <lineage>
        <taxon>Eukaryota</taxon>
        <taxon>Metazoa</taxon>
        <taxon>Spiralia</taxon>
        <taxon>Lophotrochozoa</taxon>
        <taxon>Mollusca</taxon>
        <taxon>Bivalvia</taxon>
        <taxon>Autobranchia</taxon>
        <taxon>Pteriomorphia</taxon>
        <taxon>Arcoida</taxon>
        <taxon>Arcoidea</taxon>
        <taxon>Arcidae</taxon>
        <taxon>Tegillarca</taxon>
    </lineage>
</organism>
<dbReference type="EMBL" id="JARBDR010000328">
    <property type="protein sequence ID" value="KAJ8316472.1"/>
    <property type="molecule type" value="Genomic_DNA"/>
</dbReference>
<accession>A0ABQ9FIT9</accession>
<dbReference type="SUPFAM" id="SSF48726">
    <property type="entry name" value="Immunoglobulin"/>
    <property type="match status" value="1"/>
</dbReference>
<protein>
    <recommendedName>
        <fullName evidence="1">Ig-like domain-containing protein</fullName>
    </recommendedName>
</protein>